<organism evidence="9 10">
    <name type="scientific">Candidatus Accumulibacter adjunctus</name>
    <dbReference type="NCBI Taxonomy" id="1454001"/>
    <lineage>
        <taxon>Bacteria</taxon>
        <taxon>Pseudomonadati</taxon>
        <taxon>Pseudomonadota</taxon>
        <taxon>Betaproteobacteria</taxon>
        <taxon>Candidatus Accumulibacter</taxon>
    </lineage>
</organism>
<keyword evidence="2" id="KW-0813">Transport</keyword>
<protein>
    <submittedName>
        <fullName evidence="9">Transporter, divalent anion:Na+ symporter (DASS) family</fullName>
    </submittedName>
</protein>
<accession>A0A011N4E5</accession>
<feature type="transmembrane region" description="Helical" evidence="7">
    <location>
        <begin position="44"/>
        <end position="64"/>
    </location>
</feature>
<gene>
    <name evidence="9" type="ORF">AW08_00264</name>
</gene>
<dbReference type="PANTHER" id="PTHR43652">
    <property type="entry name" value="BASIC AMINO ACID ANTIPORTER YFCC-RELATED"/>
    <property type="match status" value="1"/>
</dbReference>
<evidence type="ECO:0000256" key="7">
    <source>
        <dbReference type="SAM" id="Phobius"/>
    </source>
</evidence>
<feature type="domain" description="Citrate transporter-like" evidence="8">
    <location>
        <begin position="20"/>
        <end position="386"/>
    </location>
</feature>
<dbReference type="PATRIC" id="fig|1454001.3.peg.95"/>
<dbReference type="EMBL" id="JFAX01000001">
    <property type="protein sequence ID" value="EXI69771.1"/>
    <property type="molecule type" value="Genomic_DNA"/>
</dbReference>
<evidence type="ECO:0000259" key="8">
    <source>
        <dbReference type="Pfam" id="PF03600"/>
    </source>
</evidence>
<feature type="transmembrane region" description="Helical" evidence="7">
    <location>
        <begin position="168"/>
        <end position="190"/>
    </location>
</feature>
<keyword evidence="3 7" id="KW-0812">Transmembrane</keyword>
<evidence type="ECO:0000256" key="6">
    <source>
        <dbReference type="ARBA" id="ARBA00023136"/>
    </source>
</evidence>
<dbReference type="GO" id="GO:0055085">
    <property type="term" value="P:transmembrane transport"/>
    <property type="evidence" value="ECO:0007669"/>
    <property type="project" value="InterPro"/>
</dbReference>
<feature type="transmembrane region" description="Helical" evidence="7">
    <location>
        <begin position="491"/>
        <end position="510"/>
    </location>
</feature>
<keyword evidence="4" id="KW-0677">Repeat</keyword>
<evidence type="ECO:0000313" key="10">
    <source>
        <dbReference type="Proteomes" id="UP000020218"/>
    </source>
</evidence>
<dbReference type="Proteomes" id="UP000020218">
    <property type="component" value="Unassembled WGS sequence"/>
</dbReference>
<feature type="transmembrane region" description="Helical" evidence="7">
    <location>
        <begin position="449"/>
        <end position="471"/>
    </location>
</feature>
<comment type="subcellular location">
    <subcellularLocation>
        <location evidence="1">Membrane</location>
        <topology evidence="1">Multi-pass membrane protein</topology>
    </subcellularLocation>
</comment>
<dbReference type="InterPro" id="IPR051679">
    <property type="entry name" value="DASS-Related_Transporters"/>
</dbReference>
<dbReference type="PANTHER" id="PTHR43652:SF2">
    <property type="entry name" value="BASIC AMINO ACID ANTIPORTER YFCC-RELATED"/>
    <property type="match status" value="1"/>
</dbReference>
<dbReference type="Pfam" id="PF03600">
    <property type="entry name" value="CitMHS"/>
    <property type="match status" value="1"/>
</dbReference>
<reference evidence="9" key="1">
    <citation type="submission" date="2014-02" db="EMBL/GenBank/DDBJ databases">
        <title>Expanding our view of genomic diversity in Candidatus Accumulibacter clades.</title>
        <authorList>
            <person name="Skennerton C.T."/>
            <person name="Barr J.J."/>
            <person name="Slater F.R."/>
            <person name="Bond P.L."/>
            <person name="Tyson G.W."/>
        </authorList>
    </citation>
    <scope>NUCLEOTIDE SEQUENCE [LARGE SCALE GENOMIC DNA]</scope>
</reference>
<proteinExistence type="predicted"/>
<evidence type="ECO:0000256" key="2">
    <source>
        <dbReference type="ARBA" id="ARBA00022448"/>
    </source>
</evidence>
<evidence type="ECO:0000256" key="3">
    <source>
        <dbReference type="ARBA" id="ARBA00022692"/>
    </source>
</evidence>
<evidence type="ECO:0000313" key="9">
    <source>
        <dbReference type="EMBL" id="EXI69771.1"/>
    </source>
</evidence>
<name>A0A011N4E5_9PROT</name>
<feature type="transmembrane region" description="Helical" evidence="7">
    <location>
        <begin position="413"/>
        <end position="437"/>
    </location>
</feature>
<dbReference type="AlphaFoldDB" id="A0A011N4E5"/>
<sequence>MIYFAALVVLATLIAMASGRVPAVLALAAAICVAGITGLAPVPNLLAGLSNGGIITVAAMLVIAKGIVHTGAVSRVTWALLSTVSSAQHAVRRLALPISVGSGLMNTTPIVAMLVPAAKELEQNRGINAREVLLPVAHITTLAGSVTLIGTSSNLLIAGIAAPAGVDMTMLSFAPVALPVAIVGAVIVYLTAPLMLRGQGETVVAARDWRVEIPVSGKALAIGRVAADFGIDQTQQYALDAIRRWDADLDPSAPIEAGDTLVFSATEGGVTALWGSPLFGLAEQRLYRVSVGSGANGTVRDFETDGGIRVIAARTSLPLRDTEVRPGATAFVTTPRKSLLVDQPEVAIFEKAAGLSPQPAKTAFALAILVAVIVSASFGLVAVELASLTGAVLMVVTGILTPKSAVRALDWNVLFILVGSVALGAIVVESGLAAVLADAIGRLAGGSMLLVVIVFALTTAIVTNLVTNAAAASILTPVAIGIASELGINPVALLALIGTCISFTFINPFSHQSNLMVMQPGGYSSASFARFGIPLVAGSLVTVVVVTYLLLHLQMRV</sequence>
<feature type="transmembrane region" description="Helical" evidence="7">
    <location>
        <begin position="531"/>
        <end position="551"/>
    </location>
</feature>
<comment type="caution">
    <text evidence="9">The sequence shown here is derived from an EMBL/GenBank/DDBJ whole genome shotgun (WGS) entry which is preliminary data.</text>
</comment>
<dbReference type="InterPro" id="IPR004680">
    <property type="entry name" value="Cit_transptr-like_dom"/>
</dbReference>
<feature type="transmembrane region" description="Helical" evidence="7">
    <location>
        <begin position="132"/>
        <end position="162"/>
    </location>
</feature>
<dbReference type="STRING" id="1454001.AW08_00264"/>
<keyword evidence="6 7" id="KW-0472">Membrane</keyword>
<evidence type="ECO:0000256" key="4">
    <source>
        <dbReference type="ARBA" id="ARBA00022737"/>
    </source>
</evidence>
<keyword evidence="5 7" id="KW-1133">Transmembrane helix</keyword>
<evidence type="ECO:0000256" key="5">
    <source>
        <dbReference type="ARBA" id="ARBA00022989"/>
    </source>
</evidence>
<feature type="transmembrane region" description="Helical" evidence="7">
    <location>
        <begin position="364"/>
        <end position="393"/>
    </location>
</feature>
<dbReference type="GO" id="GO:0005886">
    <property type="term" value="C:plasma membrane"/>
    <property type="evidence" value="ECO:0007669"/>
    <property type="project" value="TreeGrafter"/>
</dbReference>
<keyword evidence="10" id="KW-1185">Reference proteome</keyword>
<evidence type="ECO:0000256" key="1">
    <source>
        <dbReference type="ARBA" id="ARBA00004141"/>
    </source>
</evidence>